<dbReference type="RefSeq" id="WP_146290409.1">
    <property type="nucleotide sequence ID" value="NZ_CP042304.1"/>
</dbReference>
<gene>
    <name evidence="2" type="ORF">FPZ08_12980</name>
</gene>
<organism evidence="2 3">
    <name type="scientific">Devosia ginsengisoli</name>
    <dbReference type="NCBI Taxonomy" id="400770"/>
    <lineage>
        <taxon>Bacteria</taxon>
        <taxon>Pseudomonadati</taxon>
        <taxon>Pseudomonadota</taxon>
        <taxon>Alphaproteobacteria</taxon>
        <taxon>Hyphomicrobiales</taxon>
        <taxon>Devosiaceae</taxon>
        <taxon>Devosia</taxon>
    </lineage>
</organism>
<dbReference type="KEGG" id="dea:FPZ08_12980"/>
<name>A0A5B8LUU7_9HYPH</name>
<evidence type="ECO:0000256" key="1">
    <source>
        <dbReference type="SAM" id="MobiDB-lite"/>
    </source>
</evidence>
<feature type="region of interest" description="Disordered" evidence="1">
    <location>
        <begin position="66"/>
        <end position="86"/>
    </location>
</feature>
<dbReference type="AlphaFoldDB" id="A0A5B8LUU7"/>
<keyword evidence="3" id="KW-1185">Reference proteome</keyword>
<sequence length="86" mass="9397">MSQAYPDALFERVRDHLERAAAILHNEVAAQTIRDNIEEAVDLALECAYRPLSSQPLKPVSALNVANDNAPDVLGPPDGHPHTKCE</sequence>
<evidence type="ECO:0000313" key="2">
    <source>
        <dbReference type="EMBL" id="QDZ11591.1"/>
    </source>
</evidence>
<reference evidence="2 3" key="1">
    <citation type="submission" date="2019-07" db="EMBL/GenBank/DDBJ databases">
        <title>Full genome sequence of Devosia sp. Gsoil 520.</title>
        <authorList>
            <person name="Im W.-T."/>
        </authorList>
    </citation>
    <scope>NUCLEOTIDE SEQUENCE [LARGE SCALE GENOMIC DNA]</scope>
    <source>
        <strain evidence="2 3">Gsoil 520</strain>
    </source>
</reference>
<proteinExistence type="predicted"/>
<protein>
    <submittedName>
        <fullName evidence="2">Uncharacterized protein</fullName>
    </submittedName>
</protein>
<dbReference type="Proteomes" id="UP000315364">
    <property type="component" value="Chromosome"/>
</dbReference>
<evidence type="ECO:0000313" key="3">
    <source>
        <dbReference type="Proteomes" id="UP000315364"/>
    </source>
</evidence>
<accession>A0A5B8LUU7</accession>
<dbReference type="EMBL" id="CP042304">
    <property type="protein sequence ID" value="QDZ11591.1"/>
    <property type="molecule type" value="Genomic_DNA"/>
</dbReference>